<dbReference type="EMBL" id="MU865314">
    <property type="protein sequence ID" value="KAK4228857.1"/>
    <property type="molecule type" value="Genomic_DNA"/>
</dbReference>
<proteinExistence type="predicted"/>
<gene>
    <name evidence="1" type="ORF">QBC38DRAFT_136191</name>
</gene>
<reference evidence="1" key="1">
    <citation type="journal article" date="2023" name="Mol. Phylogenet. Evol.">
        <title>Genome-scale phylogeny and comparative genomics of the fungal order Sordariales.</title>
        <authorList>
            <person name="Hensen N."/>
            <person name="Bonometti L."/>
            <person name="Westerberg I."/>
            <person name="Brannstrom I.O."/>
            <person name="Guillou S."/>
            <person name="Cros-Aarteil S."/>
            <person name="Calhoun S."/>
            <person name="Haridas S."/>
            <person name="Kuo A."/>
            <person name="Mondo S."/>
            <person name="Pangilinan J."/>
            <person name="Riley R."/>
            <person name="LaButti K."/>
            <person name="Andreopoulos B."/>
            <person name="Lipzen A."/>
            <person name="Chen C."/>
            <person name="Yan M."/>
            <person name="Daum C."/>
            <person name="Ng V."/>
            <person name="Clum A."/>
            <person name="Steindorff A."/>
            <person name="Ohm R.A."/>
            <person name="Martin F."/>
            <person name="Silar P."/>
            <person name="Natvig D.O."/>
            <person name="Lalanne C."/>
            <person name="Gautier V."/>
            <person name="Ament-Velasquez S.L."/>
            <person name="Kruys A."/>
            <person name="Hutchinson M.I."/>
            <person name="Powell A.J."/>
            <person name="Barry K."/>
            <person name="Miller A.N."/>
            <person name="Grigoriev I.V."/>
            <person name="Debuchy R."/>
            <person name="Gladieux P."/>
            <person name="Hiltunen Thoren M."/>
            <person name="Johannesson H."/>
        </authorList>
    </citation>
    <scope>NUCLEOTIDE SEQUENCE</scope>
    <source>
        <strain evidence="1">CBS 990.96</strain>
    </source>
</reference>
<dbReference type="AlphaFoldDB" id="A0AAN7H1R3"/>
<evidence type="ECO:0000313" key="1">
    <source>
        <dbReference type="EMBL" id="KAK4228857.1"/>
    </source>
</evidence>
<evidence type="ECO:0008006" key="3">
    <source>
        <dbReference type="Google" id="ProtNLM"/>
    </source>
</evidence>
<name>A0AAN7H1R3_9PEZI</name>
<reference evidence="1" key="2">
    <citation type="submission" date="2023-05" db="EMBL/GenBank/DDBJ databases">
        <authorList>
            <consortium name="Lawrence Berkeley National Laboratory"/>
            <person name="Steindorff A."/>
            <person name="Hensen N."/>
            <person name="Bonometti L."/>
            <person name="Westerberg I."/>
            <person name="Brannstrom I.O."/>
            <person name="Guillou S."/>
            <person name="Cros-Aarteil S."/>
            <person name="Calhoun S."/>
            <person name="Haridas S."/>
            <person name="Kuo A."/>
            <person name="Mondo S."/>
            <person name="Pangilinan J."/>
            <person name="Riley R."/>
            <person name="Labutti K."/>
            <person name="Andreopoulos B."/>
            <person name="Lipzen A."/>
            <person name="Chen C."/>
            <person name="Yanf M."/>
            <person name="Daum C."/>
            <person name="Ng V."/>
            <person name="Clum A."/>
            <person name="Ohm R."/>
            <person name="Martin F."/>
            <person name="Silar P."/>
            <person name="Natvig D."/>
            <person name="Lalanne C."/>
            <person name="Gautier V."/>
            <person name="Ament-Velasquez S.L."/>
            <person name="Kruys A."/>
            <person name="Hutchinson M.I."/>
            <person name="Powell A.J."/>
            <person name="Barry K."/>
            <person name="Miller A.N."/>
            <person name="Grigoriev I.V."/>
            <person name="Debuchy R."/>
            <person name="Gladieux P."/>
            <person name="Thoren M.H."/>
            <person name="Johannesson H."/>
        </authorList>
    </citation>
    <scope>NUCLEOTIDE SEQUENCE</scope>
    <source>
        <strain evidence="1">CBS 990.96</strain>
    </source>
</reference>
<keyword evidence="2" id="KW-1185">Reference proteome</keyword>
<protein>
    <recommendedName>
        <fullName evidence="3">Fungal N-terminal domain-containing protein</fullName>
    </recommendedName>
</protein>
<dbReference type="Proteomes" id="UP001301958">
    <property type="component" value="Unassembled WGS sequence"/>
</dbReference>
<comment type="caution">
    <text evidence="1">The sequence shown here is derived from an EMBL/GenBank/DDBJ whole genome shotgun (WGS) entry which is preliminary data.</text>
</comment>
<evidence type="ECO:0000313" key="2">
    <source>
        <dbReference type="Proteomes" id="UP001301958"/>
    </source>
</evidence>
<accession>A0AAN7H1R3</accession>
<organism evidence="1 2">
    <name type="scientific">Podospora fimiseda</name>
    <dbReference type="NCBI Taxonomy" id="252190"/>
    <lineage>
        <taxon>Eukaryota</taxon>
        <taxon>Fungi</taxon>
        <taxon>Dikarya</taxon>
        <taxon>Ascomycota</taxon>
        <taxon>Pezizomycotina</taxon>
        <taxon>Sordariomycetes</taxon>
        <taxon>Sordariomycetidae</taxon>
        <taxon>Sordariales</taxon>
        <taxon>Podosporaceae</taxon>
        <taxon>Podospora</taxon>
    </lineage>
</organism>
<sequence>MVEVVGTISAAIILIDFVTKITKVAKKLCGALDDGISEYDRLRKIAKSLQDSIESLENTNTLRPSSSNSALTDCVKSTLEISKVCLEVVDEMVKLIDKVSIGLRVPTHMEGKPSSSTKEITEKMKGFFRTKYSKSHSKNIPKLPVDQDIDNMVSRLRAKLGTSWGGAKVAIAVMWHEGELDGLRNEFNLCTNLLALHWNTVFRHEEQSKQFDGYGD</sequence>